<organism evidence="1 2">
    <name type="scientific">Xanthomonas hortorum pv. vitians</name>
    <dbReference type="NCBI Taxonomy" id="83224"/>
    <lineage>
        <taxon>Bacteria</taxon>
        <taxon>Pseudomonadati</taxon>
        <taxon>Pseudomonadota</taxon>
        <taxon>Gammaproteobacteria</taxon>
        <taxon>Lysobacterales</taxon>
        <taxon>Lysobacteraceae</taxon>
        <taxon>Xanthomonas</taxon>
    </lineage>
</organism>
<dbReference type="EMBL" id="LR828257">
    <property type="protein sequence ID" value="CAD0298860.1"/>
    <property type="molecule type" value="Genomic_DNA"/>
</dbReference>
<proteinExistence type="predicted"/>
<dbReference type="Proteomes" id="UP000515406">
    <property type="component" value="Chromosome"/>
</dbReference>
<evidence type="ECO:0000313" key="2">
    <source>
        <dbReference type="Proteomes" id="UP000515406"/>
    </source>
</evidence>
<name>A0A6V7BBX1_9XANT</name>
<dbReference type="EMBL" id="LR828257">
    <property type="protein sequence ID" value="CAD0298855.1"/>
    <property type="molecule type" value="Genomic_DNA"/>
</dbReference>
<gene>
    <name evidence="1" type="ORF">CFBP498_01070</name>
</gene>
<accession>A0A6V7BBX1</accession>
<sequence length="40" mass="4689">MCRVLRVNRAGYYAWLRSPDSERAKEDDRLLGLITTSTQF</sequence>
<protein>
    <submittedName>
        <fullName evidence="1">Uncharacterized protein</fullName>
    </submittedName>
</protein>
<keyword evidence="2" id="KW-1185">Reference proteome</keyword>
<dbReference type="AlphaFoldDB" id="A0A6V7BBX1"/>
<evidence type="ECO:0000313" key="1">
    <source>
        <dbReference type="EMBL" id="CAD0298855.1"/>
    </source>
</evidence>
<reference evidence="1 2" key="1">
    <citation type="submission" date="2020-07" db="EMBL/GenBank/DDBJ databases">
        <authorList>
            <person name="Pothier F. J."/>
        </authorList>
    </citation>
    <scope>NUCLEOTIDE SEQUENCE [LARGE SCALE GENOMIC DNA]</scope>
    <source>
        <strain evidence="1 2">CFBP 498</strain>
    </source>
</reference>